<organism evidence="1 2">
    <name type="scientific">Wallemia mellicola (strain ATCC MYA-4683 / CBS 633.66)</name>
    <name type="common">Wallemia sebi (CBS 633.66)</name>
    <dbReference type="NCBI Taxonomy" id="671144"/>
    <lineage>
        <taxon>Eukaryota</taxon>
        <taxon>Fungi</taxon>
        <taxon>Dikarya</taxon>
        <taxon>Basidiomycota</taxon>
        <taxon>Wallemiomycotina</taxon>
        <taxon>Wallemiomycetes</taxon>
        <taxon>Wallemiales</taxon>
        <taxon>Wallemiaceae</taxon>
        <taxon>Wallemia</taxon>
    </lineage>
</organism>
<accession>I4YIU2</accession>
<protein>
    <recommendedName>
        <fullName evidence="3">Protein kinase domain-containing protein</fullName>
    </recommendedName>
</protein>
<dbReference type="EMBL" id="JH668223">
    <property type="protein sequence ID" value="EIM23884.1"/>
    <property type="molecule type" value="Genomic_DNA"/>
</dbReference>
<reference evidence="1 2" key="1">
    <citation type="journal article" date="2012" name="Fungal Genet. Biol.">
        <title>The genome of the xerotolerant mold Wallemia sebi reveals adaptations to osmotic stress and suggests cryptic sexual reproduction.</title>
        <authorList>
            <person name="Padamsee M."/>
            <person name="Kumar T.K.A."/>
            <person name="Riley R."/>
            <person name="Binder M."/>
            <person name="Boyd A."/>
            <person name="Calvo A.M."/>
            <person name="Furukawa K."/>
            <person name="Hesse C."/>
            <person name="Hohmann S."/>
            <person name="James T.Y."/>
            <person name="LaButti K."/>
            <person name="Lapidus A."/>
            <person name="Lindquist E."/>
            <person name="Lucas S."/>
            <person name="Miller K."/>
            <person name="Shantappa S."/>
            <person name="Grigoriev I.V."/>
            <person name="Hibbett D.S."/>
            <person name="McLaughlin D.J."/>
            <person name="Spatafora J.W."/>
            <person name="Aime M.C."/>
        </authorList>
    </citation>
    <scope>NUCLEOTIDE SEQUENCE [LARGE SCALE GENOMIC DNA]</scope>
    <source>
        <strain evidence="2">ATCC MYA-4683 / CBS 633.66</strain>
    </source>
</reference>
<name>I4YIU2_WALMC</name>
<keyword evidence="2" id="KW-1185">Reference proteome</keyword>
<dbReference type="STRING" id="671144.I4YIU2"/>
<sequence>MRPDRYNKRELIELHDTSTCVTINARVIDKRSFGIERFILPELVVEVDGFDSPLQLRIYDKAMITNRQRFNRWNNKLELAYINYIKQENVNSLLKNDKLMRDIEIAVNKMHNLPIDVDFPSCEYSHLEREAYFHYKVKKSFEHTREYYEKLSKNIGQRLPHIHGYYTIQIYDDQQDDLLKVDAILMEDINSVYKRSNESVFDKAPVSQWPDISNQMFDIVKKFDEINHVDLHISLQSFKYRVNDDGKYHILIDDAKFGRFRNENDNDEQWRRLKRQANELNQLGLQILCQFEENGQNYDFKPSFKYHKDHQGDSINMMKYASYLNELGPTFNRYRRDIGYSIDFPYAVGDKIPLSVEKSSLTSSNQIDVEIVKIFQPVTVSPAMLVRFDNQIMVLKLYDRRCSPMGRFVTKDDNGYEDWNEDIEQDYRNYIENESKIDFNIDAYMQNESERDHARDEEVLRRNCDDFFTTELKTYNALEELQGNDIPKMYASVKYTTYNTPKKHLQGYFDIPGLLLEYIPGPKLDKMFESVDQSHWFGLVQQTTTLLHRMFDLGVTNIDARPDQVIVRAHNDGYHPVMIDFGECLLREDLHNDSDNNRWNIENNINGIMQQKFDEIGVEFRYEHKGFVGGCCSHA</sequence>
<evidence type="ECO:0000313" key="2">
    <source>
        <dbReference type="Proteomes" id="UP000005242"/>
    </source>
</evidence>
<evidence type="ECO:0008006" key="3">
    <source>
        <dbReference type="Google" id="ProtNLM"/>
    </source>
</evidence>
<dbReference type="KEGG" id="wse:WALSEDRAFT_66777"/>
<dbReference type="AlphaFoldDB" id="I4YIU2"/>
<dbReference type="InParanoid" id="I4YIU2"/>
<evidence type="ECO:0000313" key="1">
    <source>
        <dbReference type="EMBL" id="EIM23884.1"/>
    </source>
</evidence>
<dbReference type="OrthoDB" id="3269050at2759"/>
<dbReference type="eggNOG" id="ENOG502S6Y9">
    <property type="taxonomic scope" value="Eukaryota"/>
</dbReference>
<dbReference type="Proteomes" id="UP000005242">
    <property type="component" value="Unassembled WGS sequence"/>
</dbReference>
<dbReference type="HOGENOM" id="CLU_430953_0_0_1"/>
<proteinExistence type="predicted"/>
<dbReference type="RefSeq" id="XP_006955728.1">
    <property type="nucleotide sequence ID" value="XM_006955666.1"/>
</dbReference>
<dbReference type="GeneID" id="18475148"/>
<gene>
    <name evidence="1" type="ORF">WALSEDRAFT_66777</name>
</gene>